<accession>A0A5C4THU1</accession>
<dbReference type="GeneID" id="93160958"/>
<sequence length="64" mass="7517">MDKTKSDYTELLDQLRDGKIKELTITPDEFLVFQQAFMDYETRKRIIGNAGDQGIVVYHYDNDN</sequence>
<evidence type="ECO:0000313" key="1">
    <source>
        <dbReference type="EMBL" id="TNK90063.1"/>
    </source>
</evidence>
<evidence type="ECO:0000313" key="2">
    <source>
        <dbReference type="Proteomes" id="UP000313312"/>
    </source>
</evidence>
<comment type="caution">
    <text evidence="1">The sequence shown here is derived from an EMBL/GenBank/DDBJ whole genome shotgun (WGS) entry which is preliminary data.</text>
</comment>
<dbReference type="RefSeq" id="WP_014082296.1">
    <property type="nucleotide sequence ID" value="NZ_BAAAXT010000030.1"/>
</dbReference>
<protein>
    <submittedName>
        <fullName evidence="1">Uncharacterized protein</fullName>
    </submittedName>
</protein>
<reference evidence="1 2" key="1">
    <citation type="submission" date="2018-05" db="EMBL/GenBank/DDBJ databases">
        <title>Lactobacillus sanfranciscensis Ah4 draft denome sequence.</title>
        <authorList>
            <person name="Zhang G."/>
        </authorList>
    </citation>
    <scope>NUCLEOTIDE SEQUENCE [LARGE SCALE GENOMIC DNA]</scope>
    <source>
        <strain evidence="1 2">Ah4</strain>
    </source>
</reference>
<proteinExistence type="predicted"/>
<dbReference type="OMA" id="TFMAFRA"/>
<dbReference type="EMBL" id="QFCR01000019">
    <property type="protein sequence ID" value="TNK90063.1"/>
    <property type="molecule type" value="Genomic_DNA"/>
</dbReference>
<organism evidence="1 2">
    <name type="scientific">Fructilactobacillus sanfranciscensis</name>
    <name type="common">Lactobacillus sanfranciscensis</name>
    <dbReference type="NCBI Taxonomy" id="1625"/>
    <lineage>
        <taxon>Bacteria</taxon>
        <taxon>Bacillati</taxon>
        <taxon>Bacillota</taxon>
        <taxon>Bacilli</taxon>
        <taxon>Lactobacillales</taxon>
        <taxon>Lactobacillaceae</taxon>
        <taxon>Fructilactobacillus</taxon>
    </lineage>
</organism>
<dbReference type="Proteomes" id="UP000313312">
    <property type="component" value="Unassembled WGS sequence"/>
</dbReference>
<name>A0A5C4THU1_FRUSA</name>
<dbReference type="AlphaFoldDB" id="A0A5C4THU1"/>
<gene>
    <name evidence="1" type="ORF">DID87_05550</name>
</gene>